<keyword evidence="2" id="KW-1185">Reference proteome</keyword>
<protein>
    <recommendedName>
        <fullName evidence="3">Auto-transporter adhesin head GIN domain-containing protein</fullName>
    </recommendedName>
</protein>
<sequence length="173" mass="19257">MKHAFIFGTSIFLSTQNTVALENGDNNTEFLKILSFYKHQQGMADHVLSINATIYSTAGDVIRVSDNKLEEGPIDVHVEAEPNRVWIFQRGHHEPVLDVYQLNEHEFHGLSSHILNEIGVQHPDAVLTIKGNFKVGDAHLFIENEKMFVNSNGYANGVENAHHGVILSTGAEV</sequence>
<gene>
    <name evidence="1" type="ORF">SNE25_22440</name>
</gene>
<reference evidence="1 2" key="1">
    <citation type="submission" date="2023-11" db="EMBL/GenBank/DDBJ databases">
        <title>Analysis of the Genomes of Mucilaginibacter gossypii cycad 4 and M. sabulilitoris SNA2: microbes with the potential for plant growth promotion.</title>
        <authorList>
            <person name="Hirsch A.M."/>
            <person name="Humm E."/>
            <person name="Rubbi M."/>
            <person name="Del Vecchio G."/>
            <person name="Ha S.M."/>
            <person name="Pellegrini M."/>
            <person name="Gunsalus R.P."/>
        </authorList>
    </citation>
    <scope>NUCLEOTIDE SEQUENCE [LARGE SCALE GENOMIC DNA]</scope>
    <source>
        <strain evidence="1 2">SNA2</strain>
    </source>
</reference>
<proteinExistence type="predicted"/>
<organism evidence="1 2">
    <name type="scientific">Mucilaginibacter sabulilitoris</name>
    <dbReference type="NCBI Taxonomy" id="1173583"/>
    <lineage>
        <taxon>Bacteria</taxon>
        <taxon>Pseudomonadati</taxon>
        <taxon>Bacteroidota</taxon>
        <taxon>Sphingobacteriia</taxon>
        <taxon>Sphingobacteriales</taxon>
        <taxon>Sphingobacteriaceae</taxon>
        <taxon>Mucilaginibacter</taxon>
    </lineage>
</organism>
<dbReference type="EMBL" id="CP139558">
    <property type="protein sequence ID" value="WPU92083.1"/>
    <property type="molecule type" value="Genomic_DNA"/>
</dbReference>
<dbReference type="Proteomes" id="UP001324380">
    <property type="component" value="Chromosome"/>
</dbReference>
<evidence type="ECO:0000313" key="2">
    <source>
        <dbReference type="Proteomes" id="UP001324380"/>
    </source>
</evidence>
<evidence type="ECO:0008006" key="3">
    <source>
        <dbReference type="Google" id="ProtNLM"/>
    </source>
</evidence>
<accession>A0ABZ0TGE7</accession>
<name>A0ABZ0TGE7_9SPHI</name>
<evidence type="ECO:0000313" key="1">
    <source>
        <dbReference type="EMBL" id="WPU92083.1"/>
    </source>
</evidence>
<dbReference type="RefSeq" id="WP_321561249.1">
    <property type="nucleotide sequence ID" value="NZ_CP139558.1"/>
</dbReference>